<protein>
    <submittedName>
        <fullName evidence="3">Glycosyl hydrolases family 16</fullName>
    </submittedName>
</protein>
<dbReference type="OrthoDB" id="9776255at2"/>
<dbReference type="GO" id="GO:0004553">
    <property type="term" value="F:hydrolase activity, hydrolyzing O-glycosyl compounds"/>
    <property type="evidence" value="ECO:0007669"/>
    <property type="project" value="InterPro"/>
</dbReference>
<dbReference type="STRING" id="1079859.SAMN04515674_10166"/>
<evidence type="ECO:0000313" key="3">
    <source>
        <dbReference type="EMBL" id="SFP03227.1"/>
    </source>
</evidence>
<dbReference type="SUPFAM" id="SSF49899">
    <property type="entry name" value="Concanavalin A-like lectins/glucanases"/>
    <property type="match status" value="1"/>
</dbReference>
<dbReference type="RefSeq" id="WP_092011915.1">
    <property type="nucleotide sequence ID" value="NZ_FOXH01000001.1"/>
</dbReference>
<organism evidence="3 4">
    <name type="scientific">Pseudarcicella hirudinis</name>
    <dbReference type="NCBI Taxonomy" id="1079859"/>
    <lineage>
        <taxon>Bacteria</taxon>
        <taxon>Pseudomonadati</taxon>
        <taxon>Bacteroidota</taxon>
        <taxon>Cytophagia</taxon>
        <taxon>Cytophagales</taxon>
        <taxon>Flectobacillaceae</taxon>
        <taxon>Pseudarcicella</taxon>
    </lineage>
</organism>
<accession>A0A1I5M1J8</accession>
<dbReference type="InterPro" id="IPR050546">
    <property type="entry name" value="Glycosyl_Hydrlase_16"/>
</dbReference>
<dbReference type="InterPro" id="IPR013320">
    <property type="entry name" value="ConA-like_dom_sf"/>
</dbReference>
<dbReference type="Proteomes" id="UP000199306">
    <property type="component" value="Unassembled WGS sequence"/>
</dbReference>
<dbReference type="PANTHER" id="PTHR10963">
    <property type="entry name" value="GLYCOSYL HYDROLASE-RELATED"/>
    <property type="match status" value="1"/>
</dbReference>
<evidence type="ECO:0000313" key="4">
    <source>
        <dbReference type="Proteomes" id="UP000199306"/>
    </source>
</evidence>
<dbReference type="GO" id="GO:0005975">
    <property type="term" value="P:carbohydrate metabolic process"/>
    <property type="evidence" value="ECO:0007669"/>
    <property type="project" value="InterPro"/>
</dbReference>
<evidence type="ECO:0000256" key="1">
    <source>
        <dbReference type="ARBA" id="ARBA00006865"/>
    </source>
</evidence>
<dbReference type="EMBL" id="FOXH01000001">
    <property type="protein sequence ID" value="SFP03227.1"/>
    <property type="molecule type" value="Genomic_DNA"/>
</dbReference>
<comment type="similarity">
    <text evidence="1">Belongs to the glycosyl hydrolase 16 family.</text>
</comment>
<gene>
    <name evidence="3" type="ORF">SAMN04515674_10166</name>
</gene>
<reference evidence="3 4" key="1">
    <citation type="submission" date="2016-10" db="EMBL/GenBank/DDBJ databases">
        <authorList>
            <person name="de Groot N.N."/>
        </authorList>
    </citation>
    <scope>NUCLEOTIDE SEQUENCE [LARGE SCALE GENOMIC DNA]</scope>
    <source>
        <strain evidence="4">E92,LMG 26720,CCM 7988</strain>
    </source>
</reference>
<dbReference type="Pfam" id="PF00722">
    <property type="entry name" value="Glyco_hydro_16"/>
    <property type="match status" value="1"/>
</dbReference>
<proteinExistence type="inferred from homology"/>
<dbReference type="PANTHER" id="PTHR10963:SF55">
    <property type="entry name" value="GLYCOSIDE HYDROLASE FAMILY 16 PROTEIN"/>
    <property type="match status" value="1"/>
</dbReference>
<name>A0A1I5M1J8_9BACT</name>
<dbReference type="Gene3D" id="2.60.120.200">
    <property type="match status" value="1"/>
</dbReference>
<sequence>MKIFFTVITLIISPLLLNAQGNSVKMKIKRKLVWSDEFNYKGLPDSTKWGYEVGHVRNNEPQHYTRKRLENCRVEDGLLVIEARKEKFDTSAYTSASIMTLGKKTWTYGRFEVRAKVPKGLGVWSAFWMLGENRQAVKWPTCGEIDIMEFVGKDSSQVYGTIHYADSTGTYKYHGEKPVVGAPYDDFHIYAIEWTKDQIDFYYDELKYFSFDLKKSKKGNENTFQKKFYLLLNLALGREGTLGGKLDKSIVSSKYFVDYVRVYQ</sequence>
<keyword evidence="4" id="KW-1185">Reference proteome</keyword>
<keyword evidence="3" id="KW-0378">Hydrolase</keyword>
<dbReference type="CDD" id="cd08023">
    <property type="entry name" value="GH16_laminarinase_like"/>
    <property type="match status" value="1"/>
</dbReference>
<dbReference type="AlphaFoldDB" id="A0A1I5M1J8"/>
<dbReference type="PROSITE" id="PS51762">
    <property type="entry name" value="GH16_2"/>
    <property type="match status" value="1"/>
</dbReference>
<dbReference type="InterPro" id="IPR000757">
    <property type="entry name" value="Beta-glucanase-like"/>
</dbReference>
<feature type="domain" description="GH16" evidence="2">
    <location>
        <begin position="17"/>
        <end position="264"/>
    </location>
</feature>
<evidence type="ECO:0000259" key="2">
    <source>
        <dbReference type="PROSITE" id="PS51762"/>
    </source>
</evidence>